<proteinExistence type="predicted"/>
<keyword evidence="2" id="KW-1133">Transmembrane helix</keyword>
<sequence>MLSGGGTRSGPSARDRYDAVPDSGGRGVAVWRTAFAVVGVAMLAWGVYLGITRVPSSQWLGVLVWLAGGIVVHDVILAPIGILVGLLVLPRVPASWRPALRGGMLALGVLAIFAVALFFGAAGRRNPSAVPQDPVAAVVVALVVIAVGVVVAIGWRAVRSRLAA</sequence>
<feature type="region of interest" description="Disordered" evidence="1">
    <location>
        <begin position="1"/>
        <end position="24"/>
    </location>
</feature>
<evidence type="ECO:0000313" key="4">
    <source>
        <dbReference type="Proteomes" id="UP001321475"/>
    </source>
</evidence>
<name>A0ABM8G379_9CELL</name>
<accession>A0ABM8G379</accession>
<feature type="transmembrane region" description="Helical" evidence="2">
    <location>
        <begin position="29"/>
        <end position="51"/>
    </location>
</feature>
<keyword evidence="2" id="KW-0472">Membrane</keyword>
<evidence type="ECO:0000313" key="3">
    <source>
        <dbReference type="EMBL" id="BDZ42478.1"/>
    </source>
</evidence>
<dbReference type="Proteomes" id="UP001321475">
    <property type="component" value="Chromosome"/>
</dbReference>
<reference evidence="4" key="1">
    <citation type="journal article" date="2019" name="Int. J. Syst. Evol. Microbiol.">
        <title>The Global Catalogue of Microorganisms (GCM) 10K type strain sequencing project: providing services to taxonomists for standard genome sequencing and annotation.</title>
        <authorList>
            <consortium name="The Broad Institute Genomics Platform"/>
            <consortium name="The Broad Institute Genome Sequencing Center for Infectious Disease"/>
            <person name="Wu L."/>
            <person name="Ma J."/>
        </authorList>
    </citation>
    <scope>NUCLEOTIDE SEQUENCE [LARGE SCALE GENOMIC DNA]</scope>
    <source>
        <strain evidence="4">NBRC 108565</strain>
    </source>
</reference>
<feature type="transmembrane region" description="Helical" evidence="2">
    <location>
        <begin position="135"/>
        <end position="158"/>
    </location>
</feature>
<evidence type="ECO:0000256" key="2">
    <source>
        <dbReference type="SAM" id="Phobius"/>
    </source>
</evidence>
<feature type="transmembrane region" description="Helical" evidence="2">
    <location>
        <begin position="102"/>
        <end position="123"/>
    </location>
</feature>
<dbReference type="EMBL" id="AP027729">
    <property type="protein sequence ID" value="BDZ42478.1"/>
    <property type="molecule type" value="Genomic_DNA"/>
</dbReference>
<evidence type="ECO:0000256" key="1">
    <source>
        <dbReference type="SAM" id="MobiDB-lite"/>
    </source>
</evidence>
<keyword evidence="4" id="KW-1185">Reference proteome</keyword>
<protein>
    <submittedName>
        <fullName evidence="3">Uncharacterized protein</fullName>
    </submittedName>
</protein>
<organism evidence="3 4">
    <name type="scientific">Paraoerskovia sediminicola</name>
    <dbReference type="NCBI Taxonomy" id="1138587"/>
    <lineage>
        <taxon>Bacteria</taxon>
        <taxon>Bacillati</taxon>
        <taxon>Actinomycetota</taxon>
        <taxon>Actinomycetes</taxon>
        <taxon>Micrococcales</taxon>
        <taxon>Cellulomonadaceae</taxon>
        <taxon>Paraoerskovia</taxon>
    </lineage>
</organism>
<keyword evidence="2" id="KW-0812">Transmembrane</keyword>
<dbReference type="RefSeq" id="WP_286216958.1">
    <property type="nucleotide sequence ID" value="NZ_AP027729.1"/>
</dbReference>
<gene>
    <name evidence="3" type="ORF">GCM10025865_17770</name>
</gene>
<feature type="transmembrane region" description="Helical" evidence="2">
    <location>
        <begin position="63"/>
        <end position="90"/>
    </location>
</feature>